<evidence type="ECO:0000313" key="2">
    <source>
        <dbReference type="Proteomes" id="UP000799754"/>
    </source>
</evidence>
<reference evidence="1" key="1">
    <citation type="journal article" date="2020" name="Stud. Mycol.">
        <title>101 Dothideomycetes genomes: a test case for predicting lifestyles and emergence of pathogens.</title>
        <authorList>
            <person name="Haridas S."/>
            <person name="Albert R."/>
            <person name="Binder M."/>
            <person name="Bloem J."/>
            <person name="Labutti K."/>
            <person name="Salamov A."/>
            <person name="Andreopoulos B."/>
            <person name="Baker S."/>
            <person name="Barry K."/>
            <person name="Bills G."/>
            <person name="Bluhm B."/>
            <person name="Cannon C."/>
            <person name="Castanera R."/>
            <person name="Culley D."/>
            <person name="Daum C."/>
            <person name="Ezra D."/>
            <person name="Gonzalez J."/>
            <person name="Henrissat B."/>
            <person name="Kuo A."/>
            <person name="Liang C."/>
            <person name="Lipzen A."/>
            <person name="Lutzoni F."/>
            <person name="Magnuson J."/>
            <person name="Mondo S."/>
            <person name="Nolan M."/>
            <person name="Ohm R."/>
            <person name="Pangilinan J."/>
            <person name="Park H.-J."/>
            <person name="Ramirez L."/>
            <person name="Alfaro M."/>
            <person name="Sun H."/>
            <person name="Tritt A."/>
            <person name="Yoshinaga Y."/>
            <person name="Zwiers L.-H."/>
            <person name="Turgeon B."/>
            <person name="Goodwin S."/>
            <person name="Spatafora J."/>
            <person name="Crous P."/>
            <person name="Grigoriev I."/>
        </authorList>
    </citation>
    <scope>NUCLEOTIDE SEQUENCE</scope>
    <source>
        <strain evidence="1">CBS 525.71</strain>
    </source>
</reference>
<dbReference type="EMBL" id="MU006714">
    <property type="protein sequence ID" value="KAF2628242.1"/>
    <property type="molecule type" value="Genomic_DNA"/>
</dbReference>
<accession>A0ACB6S3Z2</accession>
<proteinExistence type="predicted"/>
<sequence length="155" mass="16676">MCRSQFDRKCTSLWGLVGFASQTAATKRLMMTGLRLQSGHGQEDNRALLTSPICILLLLPSLLPLASLEKAQLPSIHLPPPPISSLHRLVVLPHEAPSRVLALASVLQPYRPLLARARARPLVTAPPFALCSTVYVLASQAAAPLFASKPGWSLA</sequence>
<evidence type="ECO:0000313" key="1">
    <source>
        <dbReference type="EMBL" id="KAF2628242.1"/>
    </source>
</evidence>
<keyword evidence="2" id="KW-1185">Reference proteome</keyword>
<dbReference type="Proteomes" id="UP000799754">
    <property type="component" value="Unassembled WGS sequence"/>
</dbReference>
<gene>
    <name evidence="1" type="ORF">BU25DRAFT_42640</name>
</gene>
<name>A0ACB6S3Z2_9PLEO</name>
<protein>
    <submittedName>
        <fullName evidence="1">Uncharacterized protein</fullName>
    </submittedName>
</protein>
<comment type="caution">
    <text evidence="1">The sequence shown here is derived from an EMBL/GenBank/DDBJ whole genome shotgun (WGS) entry which is preliminary data.</text>
</comment>
<organism evidence="1 2">
    <name type="scientific">Macroventuria anomochaeta</name>
    <dbReference type="NCBI Taxonomy" id="301207"/>
    <lineage>
        <taxon>Eukaryota</taxon>
        <taxon>Fungi</taxon>
        <taxon>Dikarya</taxon>
        <taxon>Ascomycota</taxon>
        <taxon>Pezizomycotina</taxon>
        <taxon>Dothideomycetes</taxon>
        <taxon>Pleosporomycetidae</taxon>
        <taxon>Pleosporales</taxon>
        <taxon>Pleosporineae</taxon>
        <taxon>Didymellaceae</taxon>
        <taxon>Macroventuria</taxon>
    </lineage>
</organism>